<evidence type="ECO:0000313" key="2">
    <source>
        <dbReference type="Proteomes" id="UP001292094"/>
    </source>
</evidence>
<name>A0AAE1NJU0_9EUCA</name>
<organism evidence="1 2">
    <name type="scientific">Petrolisthes manimaculis</name>
    <dbReference type="NCBI Taxonomy" id="1843537"/>
    <lineage>
        <taxon>Eukaryota</taxon>
        <taxon>Metazoa</taxon>
        <taxon>Ecdysozoa</taxon>
        <taxon>Arthropoda</taxon>
        <taxon>Crustacea</taxon>
        <taxon>Multicrustacea</taxon>
        <taxon>Malacostraca</taxon>
        <taxon>Eumalacostraca</taxon>
        <taxon>Eucarida</taxon>
        <taxon>Decapoda</taxon>
        <taxon>Pleocyemata</taxon>
        <taxon>Anomura</taxon>
        <taxon>Galatheoidea</taxon>
        <taxon>Porcellanidae</taxon>
        <taxon>Petrolisthes</taxon>
    </lineage>
</organism>
<comment type="caution">
    <text evidence="1">The sequence shown here is derived from an EMBL/GenBank/DDBJ whole genome shotgun (WGS) entry which is preliminary data.</text>
</comment>
<keyword evidence="2" id="KW-1185">Reference proteome</keyword>
<dbReference type="EMBL" id="JAWZYT010005336">
    <property type="protein sequence ID" value="KAK4290888.1"/>
    <property type="molecule type" value="Genomic_DNA"/>
</dbReference>
<dbReference type="Proteomes" id="UP001292094">
    <property type="component" value="Unassembled WGS sequence"/>
</dbReference>
<reference evidence="1" key="1">
    <citation type="submission" date="2023-11" db="EMBL/GenBank/DDBJ databases">
        <title>Genome assemblies of two species of porcelain crab, Petrolisthes cinctipes and Petrolisthes manimaculis (Anomura: Porcellanidae).</title>
        <authorList>
            <person name="Angst P."/>
        </authorList>
    </citation>
    <scope>NUCLEOTIDE SEQUENCE</scope>
    <source>
        <strain evidence="1">PB745_02</strain>
        <tissue evidence="1">Gill</tissue>
    </source>
</reference>
<proteinExistence type="predicted"/>
<protein>
    <submittedName>
        <fullName evidence="1">Uncharacterized protein</fullName>
    </submittedName>
</protein>
<sequence length="140" mass="15112">MRVTPSRTGREGARWVAFMRGRHCGGHRPHRPPLPPCFYMWVAAGVAVGGRRVVRVGRCRLDCSPGPGRTGTPAPPAPPHPGAWPLPGSILGLLVVLWCSHVATTPAPPITTHRPHQTHPPSLVMGGPGRWLLRCWLGSE</sequence>
<gene>
    <name evidence="1" type="ORF">Pmani_036235</name>
</gene>
<accession>A0AAE1NJU0</accession>
<dbReference type="AlphaFoldDB" id="A0AAE1NJU0"/>
<evidence type="ECO:0000313" key="1">
    <source>
        <dbReference type="EMBL" id="KAK4290888.1"/>
    </source>
</evidence>